<evidence type="ECO:0000313" key="2">
    <source>
        <dbReference type="EMBL" id="MBW0523067.1"/>
    </source>
</evidence>
<name>A0A9Q3ESS4_9BASI</name>
<sequence length="160" mass="17740">MFTGVNYVQCTNEEVLNVEAINTHEEVQISPANQKTNLSFQNTPSIMSTKAAHELKLVRYVDQSQEIDVNTNEEGENNSAISPLEPIPSPSKQIPKGLFLMHSQELQAALDIHSVITRDQGQVALSSINIIYRNRNANLHEDEGGMFSPIGIKVISCNNH</sequence>
<keyword evidence="3" id="KW-1185">Reference proteome</keyword>
<comment type="caution">
    <text evidence="2">The sequence shown here is derived from an EMBL/GenBank/DDBJ whole genome shotgun (WGS) entry which is preliminary data.</text>
</comment>
<dbReference type="EMBL" id="AVOT02030015">
    <property type="protein sequence ID" value="MBW0523067.1"/>
    <property type="molecule type" value="Genomic_DNA"/>
</dbReference>
<feature type="region of interest" description="Disordered" evidence="1">
    <location>
        <begin position="69"/>
        <end position="88"/>
    </location>
</feature>
<gene>
    <name evidence="2" type="ORF">O181_062782</name>
</gene>
<proteinExistence type="predicted"/>
<evidence type="ECO:0000313" key="3">
    <source>
        <dbReference type="Proteomes" id="UP000765509"/>
    </source>
</evidence>
<accession>A0A9Q3ESS4</accession>
<reference evidence="2" key="1">
    <citation type="submission" date="2021-03" db="EMBL/GenBank/DDBJ databases">
        <title>Draft genome sequence of rust myrtle Austropuccinia psidii MF-1, a brazilian biotype.</title>
        <authorList>
            <person name="Quecine M.C."/>
            <person name="Pachon D.M.R."/>
            <person name="Bonatelli M.L."/>
            <person name="Correr F.H."/>
            <person name="Franceschini L.M."/>
            <person name="Leite T.F."/>
            <person name="Margarido G.R.A."/>
            <person name="Almeida C.A."/>
            <person name="Ferrarezi J.A."/>
            <person name="Labate C.A."/>
        </authorList>
    </citation>
    <scope>NUCLEOTIDE SEQUENCE</scope>
    <source>
        <strain evidence="2">MF-1</strain>
    </source>
</reference>
<organism evidence="2 3">
    <name type="scientific">Austropuccinia psidii MF-1</name>
    <dbReference type="NCBI Taxonomy" id="1389203"/>
    <lineage>
        <taxon>Eukaryota</taxon>
        <taxon>Fungi</taxon>
        <taxon>Dikarya</taxon>
        <taxon>Basidiomycota</taxon>
        <taxon>Pucciniomycotina</taxon>
        <taxon>Pucciniomycetes</taxon>
        <taxon>Pucciniales</taxon>
        <taxon>Sphaerophragmiaceae</taxon>
        <taxon>Austropuccinia</taxon>
    </lineage>
</organism>
<dbReference type="AlphaFoldDB" id="A0A9Q3ESS4"/>
<protein>
    <submittedName>
        <fullName evidence="2">Uncharacterized protein</fullName>
    </submittedName>
</protein>
<evidence type="ECO:0000256" key="1">
    <source>
        <dbReference type="SAM" id="MobiDB-lite"/>
    </source>
</evidence>
<dbReference type="Proteomes" id="UP000765509">
    <property type="component" value="Unassembled WGS sequence"/>
</dbReference>